<organism evidence="2 3">
    <name type="scientific">Lentinula raphanica</name>
    <dbReference type="NCBI Taxonomy" id="153919"/>
    <lineage>
        <taxon>Eukaryota</taxon>
        <taxon>Fungi</taxon>
        <taxon>Dikarya</taxon>
        <taxon>Basidiomycota</taxon>
        <taxon>Agaricomycotina</taxon>
        <taxon>Agaricomycetes</taxon>
        <taxon>Agaricomycetidae</taxon>
        <taxon>Agaricales</taxon>
        <taxon>Marasmiineae</taxon>
        <taxon>Omphalotaceae</taxon>
        <taxon>Lentinula</taxon>
    </lineage>
</organism>
<name>A0AA38P3V7_9AGAR</name>
<accession>A0AA38P3V7</accession>
<feature type="signal peptide" evidence="1">
    <location>
        <begin position="1"/>
        <end position="19"/>
    </location>
</feature>
<proteinExistence type="predicted"/>
<evidence type="ECO:0000313" key="3">
    <source>
        <dbReference type="Proteomes" id="UP001163846"/>
    </source>
</evidence>
<sequence>MMLLTPASWFRISAAPAVTTLLSLPPELLLAVAEELAEDYLDLIFFSTTCATMWELTQPIRYRVICSEIRAKSWAGCRVVLIGGTNHTLPHGMLTDGEKEYFRRCIRASGEWIEEYELDTDNVNLSVVPCWEGSLDLPKISPRYSSQRLRNNRSQRQAVTSLFHVFGRWLSFDWREFMPNKEEGDNWMIRNFTKREYVISVRHLTQMLYSLTGFFSDAFSEESEWYAHGDWAGDRIDITLTSMHKQEHGDESDWKDITEGIRKKLNALCQSSEGPQTDDEFQF</sequence>
<keyword evidence="1" id="KW-0732">Signal</keyword>
<gene>
    <name evidence="2" type="ORF">F5878DRAFT_627223</name>
</gene>
<dbReference type="Proteomes" id="UP001163846">
    <property type="component" value="Unassembled WGS sequence"/>
</dbReference>
<evidence type="ECO:0000313" key="2">
    <source>
        <dbReference type="EMBL" id="KAJ3835690.1"/>
    </source>
</evidence>
<comment type="caution">
    <text evidence="2">The sequence shown here is derived from an EMBL/GenBank/DDBJ whole genome shotgun (WGS) entry which is preliminary data.</text>
</comment>
<feature type="chain" id="PRO_5041468544" description="F-box domain-containing protein" evidence="1">
    <location>
        <begin position="20"/>
        <end position="283"/>
    </location>
</feature>
<keyword evidence="3" id="KW-1185">Reference proteome</keyword>
<evidence type="ECO:0008006" key="4">
    <source>
        <dbReference type="Google" id="ProtNLM"/>
    </source>
</evidence>
<protein>
    <recommendedName>
        <fullName evidence="4">F-box domain-containing protein</fullName>
    </recommendedName>
</protein>
<evidence type="ECO:0000256" key="1">
    <source>
        <dbReference type="SAM" id="SignalP"/>
    </source>
</evidence>
<reference evidence="2" key="1">
    <citation type="submission" date="2022-08" db="EMBL/GenBank/DDBJ databases">
        <authorList>
            <consortium name="DOE Joint Genome Institute"/>
            <person name="Min B."/>
            <person name="Riley R."/>
            <person name="Sierra-Patev S."/>
            <person name="Naranjo-Ortiz M."/>
            <person name="Looney B."/>
            <person name="Konkel Z."/>
            <person name="Slot J.C."/>
            <person name="Sakamoto Y."/>
            <person name="Steenwyk J.L."/>
            <person name="Rokas A."/>
            <person name="Carro J."/>
            <person name="Camarero S."/>
            <person name="Ferreira P."/>
            <person name="Molpeceres G."/>
            <person name="Ruiz-Duenas F.J."/>
            <person name="Serrano A."/>
            <person name="Henrissat B."/>
            <person name="Drula E."/>
            <person name="Hughes K.W."/>
            <person name="Mata J.L."/>
            <person name="Ishikawa N.K."/>
            <person name="Vargas-Isla R."/>
            <person name="Ushijima S."/>
            <person name="Smith C.A."/>
            <person name="Ahrendt S."/>
            <person name="Andreopoulos W."/>
            <person name="He G."/>
            <person name="Labutti K."/>
            <person name="Lipzen A."/>
            <person name="Ng V."/>
            <person name="Sandor L."/>
            <person name="Barry K."/>
            <person name="Martinez A.T."/>
            <person name="Xiao Y."/>
            <person name="Gibbons J.G."/>
            <person name="Terashima K."/>
            <person name="Hibbett D.S."/>
            <person name="Grigoriev I.V."/>
        </authorList>
    </citation>
    <scope>NUCLEOTIDE SEQUENCE</scope>
    <source>
        <strain evidence="2">TFB9207</strain>
    </source>
</reference>
<dbReference type="AlphaFoldDB" id="A0AA38P3V7"/>
<dbReference type="EMBL" id="MU806387">
    <property type="protein sequence ID" value="KAJ3835690.1"/>
    <property type="molecule type" value="Genomic_DNA"/>
</dbReference>